<comment type="caution">
    <text evidence="3">The sequence shown here is derived from an EMBL/GenBank/DDBJ whole genome shotgun (WGS) entry which is preliminary data.</text>
</comment>
<sequence>MKPDCITMAAAAGSPLRAASRTPRHSSAFAPEPGRAARSLRLCAWAICTLFALLVSLPAVAGSVPSTVTLTSSANPGVFGQLVFLTATVTSGDAATPSGQITFYDGANEIITFDLDAGGQGVLLITSTMAPGPHPVTARYAGDGVHAPATSDVLVQVITPPASQTTLTSSLNPSIARQAVTFTASVASGHWQAPTPTGTVTFLDGDVPLGSATLDASARATLTTTTLEAGSHAIKAVYAGDSGNLASTSTALEQTVEPATLDVAVTLSTDPPPACGATPDLAVVAGTQVNYCFTVTNHTAETLRYHTLSSGRYELSGTQNGDAFLDVLFELEIAPGASGRYNKVVTAGQVNDLAFTWTAQSAPPTYAIDDGAPLDYVDIGASGVFVEGSAYVPLPFEFTLYGRTFSGGAVDALCVYNNGAAQFVTHPEQCGGNFPLFGSDDWFPPPPDANDSLLPHWDRLGGAGSVQYATVGEAPNRRFVVEWRGKNHANEEDLGLGCDAAPADCGITFELILDEAGGAVSFSYVDVEFDTEGGDVLNIDHGASAGVALIDTYRGLRQEYSVEQPLLADGRTVRWTPQHAPYLAHAQNRLEIGTPRIAATPSTIAATAAPGDVLIRQLGIRNNGNHALEWSLGRVASDAHFPRQSRHVVPVGDPNRTSLARPPVDTAATAAAPIDPSAPPQLSGVFGLPAYGVKTEPGRFIELVGVDAANPGPFIRVGITQDTLAGDFVGNDFSREYVITQCLSVAEECFDTIDTATGELGEIAAIRTPDFSQGWTGMAWDATTHTLFASASTCGRTDQNRSFLHRIDPATGIPSAVAEIDTGAAVCIADVAVAPNGLMYGLDLYNDALVAIDKESGAAQAIGSIGFDANYRQSMDFDDASGVLYLAGSSDPLPPLTAMYTLDLATGAATRSGRFDYGYPGTWMTLAGLAIATPGGACARPGEVPWLFYDQVDGTTAPGAESTARVVLDATGLEAGRHSAQLCIHSNDPARAMLQVPVELVVEDAVDSLFADGFDGAP</sequence>
<keyword evidence="4" id="KW-1185">Reference proteome</keyword>
<accession>A0ABV9QVL4</accession>
<evidence type="ECO:0000256" key="1">
    <source>
        <dbReference type="SAM" id="Phobius"/>
    </source>
</evidence>
<keyword evidence="1" id="KW-0472">Membrane</keyword>
<dbReference type="RefSeq" id="WP_380021656.1">
    <property type="nucleotide sequence ID" value="NZ_JBHSHD010000010.1"/>
</dbReference>
<dbReference type="InterPro" id="IPR013783">
    <property type="entry name" value="Ig-like_fold"/>
</dbReference>
<organism evidence="3 4">
    <name type="scientific">Dokdonella ginsengisoli</name>
    <dbReference type="NCBI Taxonomy" id="363846"/>
    <lineage>
        <taxon>Bacteria</taxon>
        <taxon>Pseudomonadati</taxon>
        <taxon>Pseudomonadota</taxon>
        <taxon>Gammaproteobacteria</taxon>
        <taxon>Lysobacterales</taxon>
        <taxon>Rhodanobacteraceae</taxon>
        <taxon>Dokdonella</taxon>
    </lineage>
</organism>
<evidence type="ECO:0000259" key="2">
    <source>
        <dbReference type="Pfam" id="PF16640"/>
    </source>
</evidence>
<gene>
    <name evidence="3" type="ORF">ACFO6Q_13650</name>
</gene>
<name>A0ABV9QVL4_9GAMM</name>
<proteinExistence type="predicted"/>
<dbReference type="InterPro" id="IPR011044">
    <property type="entry name" value="Quino_amine_DH_bsu"/>
</dbReference>
<dbReference type="SUPFAM" id="SSF50969">
    <property type="entry name" value="YVTN repeat-like/Quinoprotein amine dehydrogenase"/>
    <property type="match status" value="1"/>
</dbReference>
<evidence type="ECO:0000313" key="3">
    <source>
        <dbReference type="EMBL" id="MFC4821373.1"/>
    </source>
</evidence>
<feature type="domain" description="Bacterial Ig-like" evidence="2">
    <location>
        <begin position="167"/>
        <end position="256"/>
    </location>
</feature>
<protein>
    <submittedName>
        <fullName evidence="3">Ig-like domain repeat protein</fullName>
    </submittedName>
</protein>
<dbReference type="Pfam" id="PF16640">
    <property type="entry name" value="Big_3_5"/>
    <property type="match status" value="2"/>
</dbReference>
<dbReference type="Proteomes" id="UP001595886">
    <property type="component" value="Unassembled WGS sequence"/>
</dbReference>
<feature type="transmembrane region" description="Helical" evidence="1">
    <location>
        <begin position="42"/>
        <end position="61"/>
    </location>
</feature>
<dbReference type="Gene3D" id="2.60.40.10">
    <property type="entry name" value="Immunoglobulins"/>
    <property type="match status" value="2"/>
</dbReference>
<keyword evidence="1" id="KW-1133">Transmembrane helix</keyword>
<reference evidence="4" key="1">
    <citation type="journal article" date="2019" name="Int. J. Syst. Evol. Microbiol.">
        <title>The Global Catalogue of Microorganisms (GCM) 10K type strain sequencing project: providing services to taxonomists for standard genome sequencing and annotation.</title>
        <authorList>
            <consortium name="The Broad Institute Genomics Platform"/>
            <consortium name="The Broad Institute Genome Sequencing Center for Infectious Disease"/>
            <person name="Wu L."/>
            <person name="Ma J."/>
        </authorList>
    </citation>
    <scope>NUCLEOTIDE SEQUENCE [LARGE SCALE GENOMIC DNA]</scope>
    <source>
        <strain evidence="4">CCUG 30340</strain>
    </source>
</reference>
<keyword evidence="1" id="KW-0812">Transmembrane</keyword>
<feature type="domain" description="Bacterial Ig-like" evidence="2">
    <location>
        <begin position="70"/>
        <end position="157"/>
    </location>
</feature>
<dbReference type="EMBL" id="JBHSHD010000010">
    <property type="protein sequence ID" value="MFC4821373.1"/>
    <property type="molecule type" value="Genomic_DNA"/>
</dbReference>
<dbReference type="InterPro" id="IPR032109">
    <property type="entry name" value="Big_3_5"/>
</dbReference>
<evidence type="ECO:0000313" key="4">
    <source>
        <dbReference type="Proteomes" id="UP001595886"/>
    </source>
</evidence>